<name>A0A5D2NEQ1_GOSTO</name>
<accession>A0A5D2NEQ1</accession>
<feature type="transmembrane region" description="Helical" evidence="1">
    <location>
        <begin position="78"/>
        <end position="99"/>
    </location>
</feature>
<reference evidence="2 3" key="1">
    <citation type="submission" date="2019-07" db="EMBL/GenBank/DDBJ databases">
        <title>WGS assembly of Gossypium tomentosum.</title>
        <authorList>
            <person name="Chen Z.J."/>
            <person name="Sreedasyam A."/>
            <person name="Ando A."/>
            <person name="Song Q."/>
            <person name="De L."/>
            <person name="Hulse-Kemp A."/>
            <person name="Ding M."/>
            <person name="Ye W."/>
            <person name="Kirkbride R."/>
            <person name="Jenkins J."/>
            <person name="Plott C."/>
            <person name="Lovell J."/>
            <person name="Lin Y.-M."/>
            <person name="Vaughn R."/>
            <person name="Liu B."/>
            <person name="Li W."/>
            <person name="Simpson S."/>
            <person name="Scheffler B."/>
            <person name="Saski C."/>
            <person name="Grover C."/>
            <person name="Hu G."/>
            <person name="Conover J."/>
            <person name="Carlson J."/>
            <person name="Shu S."/>
            <person name="Boston L."/>
            <person name="Williams M."/>
            <person name="Peterson D."/>
            <person name="Mcgee K."/>
            <person name="Jones D."/>
            <person name="Wendel J."/>
            <person name="Stelly D."/>
            <person name="Grimwood J."/>
            <person name="Schmutz J."/>
        </authorList>
    </citation>
    <scope>NUCLEOTIDE SEQUENCE [LARGE SCALE GENOMIC DNA]</scope>
    <source>
        <strain evidence="2">7179.01</strain>
    </source>
</reference>
<keyword evidence="1" id="KW-0812">Transmembrane</keyword>
<gene>
    <name evidence="2" type="ORF">ES332_A11G276100v1</name>
</gene>
<dbReference type="AlphaFoldDB" id="A0A5D2NEQ1"/>
<evidence type="ECO:0000313" key="2">
    <source>
        <dbReference type="EMBL" id="TYI02571.1"/>
    </source>
</evidence>
<evidence type="ECO:0000256" key="1">
    <source>
        <dbReference type="SAM" id="Phobius"/>
    </source>
</evidence>
<protein>
    <submittedName>
        <fullName evidence="2">Uncharacterized protein</fullName>
    </submittedName>
</protein>
<keyword evidence="1" id="KW-0472">Membrane</keyword>
<proteinExistence type="predicted"/>
<evidence type="ECO:0000313" key="3">
    <source>
        <dbReference type="Proteomes" id="UP000322667"/>
    </source>
</evidence>
<keyword evidence="3" id="KW-1185">Reference proteome</keyword>
<dbReference type="EMBL" id="CM017620">
    <property type="protein sequence ID" value="TYI02571.1"/>
    <property type="molecule type" value="Genomic_DNA"/>
</dbReference>
<organism evidence="2 3">
    <name type="scientific">Gossypium tomentosum</name>
    <name type="common">Hawaiian cotton</name>
    <name type="synonym">Gossypium sandvicense</name>
    <dbReference type="NCBI Taxonomy" id="34277"/>
    <lineage>
        <taxon>Eukaryota</taxon>
        <taxon>Viridiplantae</taxon>
        <taxon>Streptophyta</taxon>
        <taxon>Embryophyta</taxon>
        <taxon>Tracheophyta</taxon>
        <taxon>Spermatophyta</taxon>
        <taxon>Magnoliopsida</taxon>
        <taxon>eudicotyledons</taxon>
        <taxon>Gunneridae</taxon>
        <taxon>Pentapetalae</taxon>
        <taxon>rosids</taxon>
        <taxon>malvids</taxon>
        <taxon>Malvales</taxon>
        <taxon>Malvaceae</taxon>
        <taxon>Malvoideae</taxon>
        <taxon>Gossypium</taxon>
    </lineage>
</organism>
<sequence length="102" mass="11961">MNGNCHFHKQQLKSLMLGLQFGVIAEPPLNLVAGHAQKRCNQRPEVILMSYGAVKKPLLRLQCKGFQKLQMCWANRAYFIWVKCKFGIYGLWTLFYFYLVYL</sequence>
<dbReference type="Proteomes" id="UP000322667">
    <property type="component" value="Chromosome A11"/>
</dbReference>
<keyword evidence="1" id="KW-1133">Transmembrane helix</keyword>